<sequence>MEQVTDVKYEIRLLDPDRVRFFRGTGGVLEMDYGGERSPEVLLYRTYPLSRQEEYISVRDGKGEEIGIIERLTDLDPDSLGEARMELRLRYLVPRVDRIDKIKQYPGMWVWELQTTLGPIKLSMRNLHEHIQMVGESRLLLSDMDGNRCEIYDTEALDPQSRKLLSRVM</sequence>
<dbReference type="InterPro" id="IPR015005">
    <property type="entry name" value="DUF1854"/>
</dbReference>
<proteinExistence type="predicted"/>
<dbReference type="RefSeq" id="WP_139605604.1">
    <property type="nucleotide sequence ID" value="NZ_VDCQ01000051.1"/>
</dbReference>
<dbReference type="AlphaFoldDB" id="A0A5C4T2E5"/>
<name>A0A5C4T2E5_9BACL</name>
<evidence type="ECO:0000259" key="1">
    <source>
        <dbReference type="Pfam" id="PF08909"/>
    </source>
</evidence>
<dbReference type="Proteomes" id="UP000307943">
    <property type="component" value="Unassembled WGS sequence"/>
</dbReference>
<dbReference type="OrthoDB" id="2852740at2"/>
<gene>
    <name evidence="2" type="ORF">FE784_28250</name>
</gene>
<reference evidence="2 3" key="1">
    <citation type="submission" date="2019-05" db="EMBL/GenBank/DDBJ databases">
        <title>We sequenced the genome of Paenibacillus hemerocallicola KCTC 33185 for further insight into its adaptation and study the phylogeny of Paenibacillus.</title>
        <authorList>
            <person name="Narsing Rao M.P."/>
        </authorList>
    </citation>
    <scope>NUCLEOTIDE SEQUENCE [LARGE SCALE GENOMIC DNA]</scope>
    <source>
        <strain evidence="2 3">KCTC 33185</strain>
    </source>
</reference>
<protein>
    <submittedName>
        <fullName evidence="2">DUF1854 domain-containing protein</fullName>
    </submittedName>
</protein>
<evidence type="ECO:0000313" key="3">
    <source>
        <dbReference type="Proteomes" id="UP000307943"/>
    </source>
</evidence>
<organism evidence="2 3">
    <name type="scientific">Paenibacillus hemerocallicola</name>
    <dbReference type="NCBI Taxonomy" id="1172614"/>
    <lineage>
        <taxon>Bacteria</taxon>
        <taxon>Bacillati</taxon>
        <taxon>Bacillota</taxon>
        <taxon>Bacilli</taxon>
        <taxon>Bacillales</taxon>
        <taxon>Paenibacillaceae</taxon>
        <taxon>Paenibacillus</taxon>
    </lineage>
</organism>
<feature type="domain" description="DUF1854" evidence="1">
    <location>
        <begin position="44"/>
        <end position="167"/>
    </location>
</feature>
<keyword evidence="3" id="KW-1185">Reference proteome</keyword>
<accession>A0A5C4T2E5</accession>
<evidence type="ECO:0000313" key="2">
    <source>
        <dbReference type="EMBL" id="TNJ62920.1"/>
    </source>
</evidence>
<dbReference type="Pfam" id="PF08909">
    <property type="entry name" value="DUF1854"/>
    <property type="match status" value="1"/>
</dbReference>
<comment type="caution">
    <text evidence="2">The sequence shown here is derived from an EMBL/GenBank/DDBJ whole genome shotgun (WGS) entry which is preliminary data.</text>
</comment>
<dbReference type="EMBL" id="VDCQ01000051">
    <property type="protein sequence ID" value="TNJ62920.1"/>
    <property type="molecule type" value="Genomic_DNA"/>
</dbReference>